<sequence>MVTILLIADQDRLEQLFDFTRESSQIDFRISRSLRQGILDIAEAPPAFLFIQNHLSGLSGEIIARHLVAEIAGKRPVVALFGEDGRCAPVQGVVDACLNVSLADEELVAAIIGLISGGTDSTDSTAESPAPAEPVTAADEAMASPLPAGDGAPSPRPEPNPAEPAAAEPVLPKTETSPFDQTLQSALDDTPAPVALAALEDTMALNHPAEGTVKPEGSANGALHTRGRARTGTLQPYLVAAAVFVAGMALLFLLMPTKVPVPPPKAPATKQSAGAPAKPSPSETPVTAARPVSASPATTATPLPAAPKAAEKRPVPTPKQSEPPAAPKPAAKGLAKLPAFIPRDGFDKKYGAAHPGWERYRGARTEFKVYREESGIKAVQAIDRSGVGIPESFLRGALAQMTESRDFAIAEKEAKGKFLAEKGTVASGARLVIYRTAPRGPIRAFVVYFQ</sequence>
<dbReference type="EMBL" id="CP009788">
    <property type="protein sequence ID" value="AJE04456.1"/>
    <property type="molecule type" value="Genomic_DNA"/>
</dbReference>
<evidence type="ECO:0000313" key="4">
    <source>
        <dbReference type="Proteomes" id="UP000057609"/>
    </source>
</evidence>
<evidence type="ECO:0000313" key="3">
    <source>
        <dbReference type="EMBL" id="AJE04456.1"/>
    </source>
</evidence>
<feature type="compositionally biased region" description="Polar residues" evidence="1">
    <location>
        <begin position="118"/>
        <end position="127"/>
    </location>
</feature>
<proteinExistence type="predicted"/>
<evidence type="ECO:0000256" key="2">
    <source>
        <dbReference type="SAM" id="Phobius"/>
    </source>
</evidence>
<keyword evidence="2" id="KW-1133">Transmembrane helix</keyword>
<gene>
    <name evidence="3" type="ORF">GPICK_14795</name>
</gene>
<keyword evidence="2" id="KW-0812">Transmembrane</keyword>
<dbReference type="KEGG" id="gpi:GPICK_14795"/>
<dbReference type="STRING" id="345632.GPICK_14795"/>
<name>A0A0B5BK67_9BACT</name>
<feature type="region of interest" description="Disordered" evidence="1">
    <location>
        <begin position="118"/>
        <end position="166"/>
    </location>
</feature>
<dbReference type="HOGENOM" id="CLU_672256_0_0_7"/>
<dbReference type="RefSeq" id="WP_039744481.1">
    <property type="nucleotide sequence ID" value="NZ_CP009788.1"/>
</dbReference>
<accession>A0A0B5BK67</accession>
<organism evidence="3 4">
    <name type="scientific">Geobacter pickeringii</name>
    <dbReference type="NCBI Taxonomy" id="345632"/>
    <lineage>
        <taxon>Bacteria</taxon>
        <taxon>Pseudomonadati</taxon>
        <taxon>Thermodesulfobacteriota</taxon>
        <taxon>Desulfuromonadia</taxon>
        <taxon>Geobacterales</taxon>
        <taxon>Geobacteraceae</taxon>
        <taxon>Geobacter</taxon>
    </lineage>
</organism>
<feature type="region of interest" description="Disordered" evidence="1">
    <location>
        <begin position="263"/>
        <end position="333"/>
    </location>
</feature>
<evidence type="ECO:0000256" key="1">
    <source>
        <dbReference type="SAM" id="MobiDB-lite"/>
    </source>
</evidence>
<dbReference type="OrthoDB" id="5398650at2"/>
<keyword evidence="4" id="KW-1185">Reference proteome</keyword>
<reference evidence="3 4" key="1">
    <citation type="journal article" date="2015" name="Genome Announc.">
        <title>Complete Genome of Geobacter pickeringii G13T, a Metal-Reducing Isolate from Sedimentary Kaolin Deposits.</title>
        <authorList>
            <person name="Badalamenti J.P."/>
            <person name="Bond D.R."/>
        </authorList>
    </citation>
    <scope>NUCLEOTIDE SEQUENCE [LARGE SCALE GENOMIC DNA]</scope>
    <source>
        <strain evidence="3 4">G13</strain>
    </source>
</reference>
<protein>
    <submittedName>
        <fullName evidence="3">Uncharacterized protein</fullName>
    </submittedName>
</protein>
<dbReference type="AlphaFoldDB" id="A0A0B5BK67"/>
<keyword evidence="2" id="KW-0472">Membrane</keyword>
<feature type="transmembrane region" description="Helical" evidence="2">
    <location>
        <begin position="236"/>
        <end position="255"/>
    </location>
</feature>
<feature type="compositionally biased region" description="Low complexity" evidence="1">
    <location>
        <begin position="285"/>
        <end position="308"/>
    </location>
</feature>
<dbReference type="Proteomes" id="UP000057609">
    <property type="component" value="Chromosome"/>
</dbReference>